<accession>A0ABP8C5P8</accession>
<name>A0ABP8C5P8_9FLAO</name>
<dbReference type="Proteomes" id="UP001501496">
    <property type="component" value="Unassembled WGS sequence"/>
</dbReference>
<evidence type="ECO:0000313" key="2">
    <source>
        <dbReference type="EMBL" id="GAA4234172.1"/>
    </source>
</evidence>
<evidence type="ECO:0000259" key="1">
    <source>
        <dbReference type="Pfam" id="PF07791"/>
    </source>
</evidence>
<dbReference type="RefSeq" id="WP_344787319.1">
    <property type="nucleotide sequence ID" value="NZ_BAABCA010000002.1"/>
</dbReference>
<dbReference type="InterPro" id="IPR012433">
    <property type="entry name" value="Imm11"/>
</dbReference>
<protein>
    <recommendedName>
        <fullName evidence="1">Immunity MXAN-0049 protein domain-containing protein</fullName>
    </recommendedName>
</protein>
<dbReference type="Pfam" id="PF07791">
    <property type="entry name" value="Imm11"/>
    <property type="match status" value="1"/>
</dbReference>
<organism evidence="2 3">
    <name type="scientific">Postechiella marina</name>
    <dbReference type="NCBI Taxonomy" id="943941"/>
    <lineage>
        <taxon>Bacteria</taxon>
        <taxon>Pseudomonadati</taxon>
        <taxon>Bacteroidota</taxon>
        <taxon>Flavobacteriia</taxon>
        <taxon>Flavobacteriales</taxon>
        <taxon>Flavobacteriaceae</taxon>
        <taxon>Postechiella</taxon>
    </lineage>
</organism>
<comment type="caution">
    <text evidence="2">The sequence shown here is derived from an EMBL/GenBank/DDBJ whole genome shotgun (WGS) entry which is preliminary data.</text>
</comment>
<proteinExistence type="predicted"/>
<dbReference type="EMBL" id="BAABCA010000002">
    <property type="protein sequence ID" value="GAA4234172.1"/>
    <property type="molecule type" value="Genomic_DNA"/>
</dbReference>
<reference evidence="3" key="1">
    <citation type="journal article" date="2019" name="Int. J. Syst. Evol. Microbiol.">
        <title>The Global Catalogue of Microorganisms (GCM) 10K type strain sequencing project: providing services to taxonomists for standard genome sequencing and annotation.</title>
        <authorList>
            <consortium name="The Broad Institute Genomics Platform"/>
            <consortium name="The Broad Institute Genome Sequencing Center for Infectious Disease"/>
            <person name="Wu L."/>
            <person name="Ma J."/>
        </authorList>
    </citation>
    <scope>NUCLEOTIDE SEQUENCE [LARGE SCALE GENOMIC DNA]</scope>
    <source>
        <strain evidence="3">JCM 17630</strain>
    </source>
</reference>
<feature type="domain" description="Immunity MXAN-0049 protein" evidence="1">
    <location>
        <begin position="20"/>
        <end position="153"/>
    </location>
</feature>
<evidence type="ECO:0000313" key="3">
    <source>
        <dbReference type="Proteomes" id="UP001501496"/>
    </source>
</evidence>
<keyword evidence="3" id="KW-1185">Reference proteome</keyword>
<sequence>MNYKILVDSKSLYEFADEKTRLSVFNALILSGKTTNYKFEESLNIQVQKNIPDSNLESERKPVQFMTVGGKIFISQTIRNIFESHKVIGEYFSAQVKKEGIAFNENYYLFNPLVGIDCLDYKNSTYRKEYDDWSKLYNISQISPLKIDEKKIPDNPSLFFLGQFPNKENNNRILDSIIIIRNDLAKKLLKSKLVGVNIFEIEKYERSWKWK</sequence>
<gene>
    <name evidence="2" type="ORF">GCM10022291_13010</name>
</gene>